<dbReference type="PANTHER" id="PTHR33841">
    <property type="entry name" value="DNA METHYLTRANSFERASE YEEA-RELATED"/>
    <property type="match status" value="1"/>
</dbReference>
<dbReference type="GO" id="GO:0003677">
    <property type="term" value="F:DNA binding"/>
    <property type="evidence" value="ECO:0007669"/>
    <property type="project" value="InterPro"/>
</dbReference>
<keyword evidence="9" id="KW-1185">Reference proteome</keyword>
<evidence type="ECO:0000256" key="1">
    <source>
        <dbReference type="ARBA" id="ARBA00006594"/>
    </source>
</evidence>
<dbReference type="SUPFAM" id="SSF53335">
    <property type="entry name" value="S-adenosyl-L-methionine-dependent methyltransferases"/>
    <property type="match status" value="1"/>
</dbReference>
<evidence type="ECO:0000259" key="6">
    <source>
        <dbReference type="Pfam" id="PF02384"/>
    </source>
</evidence>
<gene>
    <name evidence="8" type="ORF">Pan14r_17320</name>
</gene>
<dbReference type="EMBL" id="SJPL01000001">
    <property type="protein sequence ID" value="TWT69446.1"/>
    <property type="molecule type" value="Genomic_DNA"/>
</dbReference>
<dbReference type="InterPro" id="IPR050953">
    <property type="entry name" value="N4_N6_ade-DNA_methylase"/>
</dbReference>
<evidence type="ECO:0000256" key="2">
    <source>
        <dbReference type="ARBA" id="ARBA00011900"/>
    </source>
</evidence>
<evidence type="ECO:0000256" key="4">
    <source>
        <dbReference type="ARBA" id="ARBA00022679"/>
    </source>
</evidence>
<dbReference type="PRINTS" id="PR00507">
    <property type="entry name" value="N12N6MTFRASE"/>
</dbReference>
<dbReference type="OrthoDB" id="9758243at2"/>
<evidence type="ECO:0000313" key="8">
    <source>
        <dbReference type="EMBL" id="TWT69446.1"/>
    </source>
</evidence>
<proteinExistence type="inferred from homology"/>
<keyword evidence="4" id="KW-0808">Transferase</keyword>
<dbReference type="Gene3D" id="3.40.50.150">
    <property type="entry name" value="Vaccinia Virus protein VP39"/>
    <property type="match status" value="1"/>
</dbReference>
<evidence type="ECO:0000256" key="5">
    <source>
        <dbReference type="ARBA" id="ARBA00047942"/>
    </source>
</evidence>
<dbReference type="InterPro" id="IPR003356">
    <property type="entry name" value="DNA_methylase_A-5"/>
</dbReference>
<dbReference type="PANTHER" id="PTHR33841:SF1">
    <property type="entry name" value="DNA METHYLTRANSFERASE A"/>
    <property type="match status" value="1"/>
</dbReference>
<keyword evidence="3 8" id="KW-0489">Methyltransferase</keyword>
<dbReference type="Proteomes" id="UP000317238">
    <property type="component" value="Unassembled WGS sequence"/>
</dbReference>
<dbReference type="EC" id="2.1.1.72" evidence="2"/>
<dbReference type="GO" id="GO:0009007">
    <property type="term" value="F:site-specific DNA-methyltransferase (adenine-specific) activity"/>
    <property type="evidence" value="ECO:0007669"/>
    <property type="project" value="UniProtKB-EC"/>
</dbReference>
<dbReference type="InterPro" id="IPR041635">
    <property type="entry name" value="Type_ISP_LLaBIII_C"/>
</dbReference>
<dbReference type="RefSeq" id="WP_146438872.1">
    <property type="nucleotide sequence ID" value="NZ_SJPL01000001.1"/>
</dbReference>
<accession>A0A5C5Y109</accession>
<organism evidence="8 9">
    <name type="scientific">Crateriforma conspicua</name>
    <dbReference type="NCBI Taxonomy" id="2527996"/>
    <lineage>
        <taxon>Bacteria</taxon>
        <taxon>Pseudomonadati</taxon>
        <taxon>Planctomycetota</taxon>
        <taxon>Planctomycetia</taxon>
        <taxon>Planctomycetales</taxon>
        <taxon>Planctomycetaceae</taxon>
        <taxon>Crateriforma</taxon>
    </lineage>
</organism>
<protein>
    <recommendedName>
        <fullName evidence="2">site-specific DNA-methyltransferase (adenine-specific)</fullName>
        <ecNumber evidence="2">2.1.1.72</ecNumber>
    </recommendedName>
</protein>
<comment type="similarity">
    <text evidence="1">Belongs to the N(4)/N(6)-methyltransferase family.</text>
</comment>
<evidence type="ECO:0000259" key="7">
    <source>
        <dbReference type="Pfam" id="PF18135"/>
    </source>
</evidence>
<reference evidence="8 9" key="1">
    <citation type="submission" date="2019-02" db="EMBL/GenBank/DDBJ databases">
        <title>Deep-cultivation of Planctomycetes and their phenomic and genomic characterization uncovers novel biology.</title>
        <authorList>
            <person name="Wiegand S."/>
            <person name="Jogler M."/>
            <person name="Boedeker C."/>
            <person name="Pinto D."/>
            <person name="Vollmers J."/>
            <person name="Rivas-Marin E."/>
            <person name="Kohn T."/>
            <person name="Peeters S.H."/>
            <person name="Heuer A."/>
            <person name="Rast P."/>
            <person name="Oberbeckmann S."/>
            <person name="Bunk B."/>
            <person name="Jeske O."/>
            <person name="Meyerdierks A."/>
            <person name="Storesund J.E."/>
            <person name="Kallscheuer N."/>
            <person name="Luecker S."/>
            <person name="Lage O.M."/>
            <person name="Pohl T."/>
            <person name="Merkel B.J."/>
            <person name="Hornburger P."/>
            <person name="Mueller R.-W."/>
            <person name="Bruemmer F."/>
            <person name="Labrenz M."/>
            <person name="Spormann A.M."/>
            <person name="Op Den Camp H."/>
            <person name="Overmann J."/>
            <person name="Amann R."/>
            <person name="Jetten M.S.M."/>
            <person name="Mascher T."/>
            <person name="Medema M.H."/>
            <person name="Devos D.P."/>
            <person name="Kaster A.-K."/>
            <person name="Ovreas L."/>
            <person name="Rohde M."/>
            <person name="Galperin M.Y."/>
            <person name="Jogler C."/>
        </authorList>
    </citation>
    <scope>NUCLEOTIDE SEQUENCE [LARGE SCALE GENOMIC DNA]</scope>
    <source>
        <strain evidence="8 9">Pan14r</strain>
    </source>
</reference>
<evidence type="ECO:0000256" key="3">
    <source>
        <dbReference type="ARBA" id="ARBA00022603"/>
    </source>
</evidence>
<name>A0A5C5Y109_9PLAN</name>
<comment type="caution">
    <text evidence="8">The sequence shown here is derived from an EMBL/GenBank/DDBJ whole genome shotgun (WGS) entry which is preliminary data.</text>
</comment>
<dbReference type="GO" id="GO:0008170">
    <property type="term" value="F:N-methyltransferase activity"/>
    <property type="evidence" value="ECO:0007669"/>
    <property type="project" value="InterPro"/>
</dbReference>
<dbReference type="InterPro" id="IPR029063">
    <property type="entry name" value="SAM-dependent_MTases_sf"/>
</dbReference>
<feature type="domain" description="Type ISP restriction-modification enzyme LLaBIII C-terminal specificity" evidence="7">
    <location>
        <begin position="693"/>
        <end position="1049"/>
    </location>
</feature>
<dbReference type="AlphaFoldDB" id="A0A5C5Y109"/>
<feature type="domain" description="DNA methylase adenine-specific" evidence="6">
    <location>
        <begin position="319"/>
        <end position="502"/>
    </location>
</feature>
<dbReference type="Pfam" id="PF02384">
    <property type="entry name" value="N6_Mtase"/>
    <property type="match status" value="1"/>
</dbReference>
<dbReference type="GO" id="GO:0032259">
    <property type="term" value="P:methylation"/>
    <property type="evidence" value="ECO:0007669"/>
    <property type="project" value="UniProtKB-KW"/>
</dbReference>
<dbReference type="Pfam" id="PF18135">
    <property type="entry name" value="Type_ISP_C"/>
    <property type="match status" value="1"/>
</dbReference>
<sequence>MKFLIDDAISKFGESVTAKSTAMVTGEPEDQLRGPLETLIADLAEFIGFKRGDVTPIGESSVQSLHVRPDFAVTVKDLLTGFVEVKAPGKGADPNRYRDKHDKEQWEKLQSLPNLLYTDGNEFALLRDGELVREVVKMDGEVDQDGAKLKAPPTLVSLFEDFFGWQPVPPRSAGELATVSARLCRLLRDEVTEQLRLGTRSLTDLANDWRDLLFPEADDETFADGYAQTVTFGLLAARAQGISLEDGMHTVGKKLAESTTLIGTALRVVTEDVESNAALKTSFETLRRVLAVVEWERIVEASSRRGKSEQAKEPWLYFYEEFLAVYDNDLRKKTGSYYTPPEVVSTMVRLTDEALCSRDRFGLRLGLADDSVHVADPAVGTGTFLLGVLRQIANTAAENEGPGSVGPQIAKAVDRLIGFEIQLGPFAVAQLRVMAELTELIGKASAAQPRLFVTNTLADPYIEEETFRGIYRKIAESRRQASTIKREQPITVVIGNPPYKEKARGKGAWIENGSEGKKALLKDWSPPSAWGVGAHGKHMKNLYAYFWRWAVWKALEHPIDSDEGVVCYITPAGFLAGPGFDKMRADLREKCSEIFVIECSPEGHRPEVPTRIFEGVQHPVCITLAIRCKENAEGIATVWHRRLEEGPRTQKFDELQKISLSDGGWTKCSPELRAPFLPAAAGEWGSCLPLLDLFIDDFSGTMAGRVWPIAPDAETLHRRWRALLEAKGDRQEELFKPHLRRGKPGDRHAHKELRDGLHGYDARPSIANEPAAAEIEEPVRYAYRTLDRQWIIPDKRLINQPNPTMWEGWSDRQIYVTFLTRISPQSAPAATFCGYVPDLDHYKGHAGGRIVPLWRDAEATLPNFKPALLNFLNDAYGSEVDPADLMAYIAGIVTAPAYFERFEDDLDRPGLRLPLTADPERFASVAAIGREVIWLHTFGERFVDADGGRPEGPPRLVSDRPIVPADAPIPVDAAGMPDDIDYDAESNRLLFRDSMSKPAGAIANVTPAMWNYRVSSDTPLVRQWFSYRKKDRSRPLIGDRRPPSDLNKIQPDHWLPEYTTELLNVLNIIGRLIALEPKQAEALSSVLDGPLLTFEAASEAGILAEYDEPIMRSDGSKASPLFDE</sequence>
<evidence type="ECO:0000313" key="9">
    <source>
        <dbReference type="Proteomes" id="UP000317238"/>
    </source>
</evidence>
<comment type="catalytic activity">
    <reaction evidence="5">
        <text>a 2'-deoxyadenosine in DNA + S-adenosyl-L-methionine = an N(6)-methyl-2'-deoxyadenosine in DNA + S-adenosyl-L-homocysteine + H(+)</text>
        <dbReference type="Rhea" id="RHEA:15197"/>
        <dbReference type="Rhea" id="RHEA-COMP:12418"/>
        <dbReference type="Rhea" id="RHEA-COMP:12419"/>
        <dbReference type="ChEBI" id="CHEBI:15378"/>
        <dbReference type="ChEBI" id="CHEBI:57856"/>
        <dbReference type="ChEBI" id="CHEBI:59789"/>
        <dbReference type="ChEBI" id="CHEBI:90615"/>
        <dbReference type="ChEBI" id="CHEBI:90616"/>
        <dbReference type="EC" id="2.1.1.72"/>
    </reaction>
</comment>